<dbReference type="NCBIfam" id="TIGR04247">
    <property type="entry name" value="NosD_copper_fam"/>
    <property type="match status" value="1"/>
</dbReference>
<evidence type="ECO:0000313" key="7">
    <source>
        <dbReference type="EMBL" id="AOZ69935.1"/>
    </source>
</evidence>
<comment type="pathway">
    <text evidence="1">Protein modification; protein ubiquitination.</text>
</comment>
<dbReference type="STRING" id="1850250.LPB142_11870"/>
<dbReference type="InterPro" id="IPR022441">
    <property type="entry name" value="Para_beta_helix_rpt-2"/>
</dbReference>
<evidence type="ECO:0000256" key="2">
    <source>
        <dbReference type="ARBA" id="ARBA00022737"/>
    </source>
</evidence>
<dbReference type="InterPro" id="IPR026464">
    <property type="entry name" value="NosD_copper_fam"/>
</dbReference>
<keyword evidence="3" id="KW-0833">Ubl conjugation pathway</keyword>
<feature type="domain" description="Periplasmic copper-binding protein NosD beta helix" evidence="6">
    <location>
        <begin position="143"/>
        <end position="342"/>
    </location>
</feature>
<evidence type="ECO:0000256" key="5">
    <source>
        <dbReference type="SAM" id="SignalP"/>
    </source>
</evidence>
<feature type="compositionally biased region" description="Basic and acidic residues" evidence="4">
    <location>
        <begin position="411"/>
        <end position="424"/>
    </location>
</feature>
<keyword evidence="8" id="KW-1185">Reference proteome</keyword>
<keyword evidence="2" id="KW-0677">Repeat</keyword>
<feature type="signal peptide" evidence="5">
    <location>
        <begin position="1"/>
        <end position="25"/>
    </location>
</feature>
<dbReference type="PANTHER" id="PTHR22990">
    <property type="entry name" value="F-BOX ONLY PROTEIN"/>
    <property type="match status" value="1"/>
</dbReference>
<sequence length="433" mass="47752">MTSEASMRIALLIACLALAAPAALAETLQERIDAAPDGAEITLTPGEVYMGPVVVRHPVVIDGQGSAVIDGGGKGTVLTLETDGATVKNVTLRNSGRLHNEVNAGLRIKGAFNVVRDTRIENSLFGIDLTQANNNVLRRNYISSKHVPLEIRGDSVRIWYSNDNLFEQNHVENARDFVVWYSSGNIIRDNRIQHGRYGIHFMYAHENLVENNEISDCVVGIFLMYANDITVRGNQILRSWGAAGMGVGFKETSGAVVEDNKILGNAVGIYLDPSPWDPDSPNAFHRNQIAYNGIGVQFHTEWTGNDFRDNNFISNFTQISVRGRGTALKEGWNGNYWEDYAGFDRDGDGIGDAPYEIYNYADVLWMDLPPAAFFRGGLALAALDFVERLAPFTEPQLLVREARPMARPLDHAAARAETAPRENPKSALEMLTQ</sequence>
<evidence type="ECO:0000256" key="4">
    <source>
        <dbReference type="SAM" id="MobiDB-lite"/>
    </source>
</evidence>
<gene>
    <name evidence="7" type="ORF">LPB142_11870</name>
</gene>
<dbReference type="Proteomes" id="UP000176562">
    <property type="component" value="Chromosome"/>
</dbReference>
<dbReference type="InterPro" id="IPR051550">
    <property type="entry name" value="SCF-Subunits/Alg-Epimerases"/>
</dbReference>
<reference evidence="7 8" key="1">
    <citation type="submission" date="2016-10" db="EMBL/GenBank/DDBJ databases">
        <title>Rhodobacter sp. LPB0142, isolated from sea water.</title>
        <authorList>
            <person name="Kim E."/>
            <person name="Yi H."/>
        </authorList>
    </citation>
    <scope>NUCLEOTIDE SEQUENCE [LARGE SCALE GENOMIC DNA]</scope>
    <source>
        <strain evidence="7 8">LPB0142</strain>
    </source>
</reference>
<protein>
    <recommendedName>
        <fullName evidence="6">Periplasmic copper-binding protein NosD beta helix domain-containing protein</fullName>
    </recommendedName>
</protein>
<evidence type="ECO:0000256" key="1">
    <source>
        <dbReference type="ARBA" id="ARBA00004906"/>
    </source>
</evidence>
<dbReference type="SUPFAM" id="SSF51126">
    <property type="entry name" value="Pectin lyase-like"/>
    <property type="match status" value="1"/>
</dbReference>
<keyword evidence="5" id="KW-0732">Signal</keyword>
<evidence type="ECO:0000256" key="3">
    <source>
        <dbReference type="ARBA" id="ARBA00022786"/>
    </source>
</evidence>
<dbReference type="InterPro" id="IPR007742">
    <property type="entry name" value="NosD_dom"/>
</dbReference>
<dbReference type="InterPro" id="IPR011050">
    <property type="entry name" value="Pectin_lyase_fold/virulence"/>
</dbReference>
<dbReference type="Pfam" id="PF05048">
    <property type="entry name" value="NosD"/>
    <property type="match status" value="1"/>
</dbReference>
<dbReference type="EMBL" id="CP017781">
    <property type="protein sequence ID" value="AOZ69935.1"/>
    <property type="molecule type" value="Genomic_DNA"/>
</dbReference>
<dbReference type="Gene3D" id="2.160.20.10">
    <property type="entry name" value="Single-stranded right-handed beta-helix, Pectin lyase-like"/>
    <property type="match status" value="2"/>
</dbReference>
<feature type="region of interest" description="Disordered" evidence="4">
    <location>
        <begin position="411"/>
        <end position="433"/>
    </location>
</feature>
<name>A0A1D9MDI1_9RHOB</name>
<dbReference type="AlphaFoldDB" id="A0A1D9MDI1"/>
<dbReference type="PANTHER" id="PTHR22990:SF15">
    <property type="entry name" value="F-BOX ONLY PROTEIN 10"/>
    <property type="match status" value="1"/>
</dbReference>
<proteinExistence type="predicted"/>
<evidence type="ECO:0000313" key="8">
    <source>
        <dbReference type="Proteomes" id="UP000176562"/>
    </source>
</evidence>
<accession>A0A1D9MDI1</accession>
<dbReference type="InterPro" id="IPR012334">
    <property type="entry name" value="Pectin_lyas_fold"/>
</dbReference>
<organism evidence="7 8">
    <name type="scientific">Rhodobacter xanthinilyticus</name>
    <dbReference type="NCBI Taxonomy" id="1850250"/>
    <lineage>
        <taxon>Bacteria</taxon>
        <taxon>Pseudomonadati</taxon>
        <taxon>Pseudomonadota</taxon>
        <taxon>Alphaproteobacteria</taxon>
        <taxon>Rhodobacterales</taxon>
        <taxon>Rhodobacter group</taxon>
        <taxon>Rhodobacter</taxon>
    </lineage>
</organism>
<dbReference type="SMART" id="SM00710">
    <property type="entry name" value="PbH1"/>
    <property type="match status" value="8"/>
</dbReference>
<dbReference type="KEGG" id="rhp:LPB142_11870"/>
<dbReference type="NCBIfam" id="TIGR03804">
    <property type="entry name" value="para_beta_helix"/>
    <property type="match status" value="1"/>
</dbReference>
<evidence type="ECO:0000259" key="6">
    <source>
        <dbReference type="Pfam" id="PF05048"/>
    </source>
</evidence>
<feature type="chain" id="PRO_5009443546" description="Periplasmic copper-binding protein NosD beta helix domain-containing protein" evidence="5">
    <location>
        <begin position="26"/>
        <end position="433"/>
    </location>
</feature>
<dbReference type="InterPro" id="IPR006626">
    <property type="entry name" value="PbH1"/>
</dbReference>